<dbReference type="Pfam" id="PF07661">
    <property type="entry name" value="MORN_2"/>
    <property type="match status" value="2"/>
</dbReference>
<keyword evidence="3" id="KW-1185">Reference proteome</keyword>
<feature type="signal peptide" evidence="1">
    <location>
        <begin position="1"/>
        <end position="18"/>
    </location>
</feature>
<dbReference type="EMBL" id="JADFFM010000001">
    <property type="protein sequence ID" value="MBE9667021.1"/>
    <property type="molecule type" value="Genomic_DNA"/>
</dbReference>
<gene>
    <name evidence="2" type="ORF">IRJ18_11670</name>
</gene>
<evidence type="ECO:0000256" key="1">
    <source>
        <dbReference type="SAM" id="SignalP"/>
    </source>
</evidence>
<name>A0ABR9XID3_9SPHI</name>
<proteinExistence type="predicted"/>
<dbReference type="SUPFAM" id="SSF82185">
    <property type="entry name" value="Histone H3 K4-specific methyltransferase SET7/9 N-terminal domain"/>
    <property type="match status" value="1"/>
</dbReference>
<organism evidence="2 3">
    <name type="scientific">Mucilaginibacter boryungensis</name>
    <dbReference type="NCBI Taxonomy" id="768480"/>
    <lineage>
        <taxon>Bacteria</taxon>
        <taxon>Pseudomonadati</taxon>
        <taxon>Bacteroidota</taxon>
        <taxon>Sphingobacteriia</taxon>
        <taxon>Sphingobacteriales</taxon>
        <taxon>Sphingobacteriaceae</taxon>
        <taxon>Mucilaginibacter</taxon>
    </lineage>
</organism>
<evidence type="ECO:0008006" key="4">
    <source>
        <dbReference type="Google" id="ProtNLM"/>
    </source>
</evidence>
<comment type="caution">
    <text evidence="2">The sequence shown here is derived from an EMBL/GenBank/DDBJ whole genome shotgun (WGS) entry which is preliminary data.</text>
</comment>
<protein>
    <recommendedName>
        <fullName evidence="4">TonB-like protein</fullName>
    </recommendedName>
</protein>
<dbReference type="PROSITE" id="PS51257">
    <property type="entry name" value="PROKAR_LIPOPROTEIN"/>
    <property type="match status" value="1"/>
</dbReference>
<dbReference type="RefSeq" id="WP_194106377.1">
    <property type="nucleotide sequence ID" value="NZ_JADFFM010000001.1"/>
</dbReference>
<evidence type="ECO:0000313" key="2">
    <source>
        <dbReference type="EMBL" id="MBE9667021.1"/>
    </source>
</evidence>
<keyword evidence="1" id="KW-0732">Signal</keyword>
<dbReference type="Proteomes" id="UP000632774">
    <property type="component" value="Unassembled WGS sequence"/>
</dbReference>
<feature type="chain" id="PRO_5045600003" description="TonB-like protein" evidence="1">
    <location>
        <begin position="19"/>
        <end position="367"/>
    </location>
</feature>
<sequence>MKPIFIFLFCLFSIYACAQTAPRRVGFRIIGKDSINLALNEDYQMIEDSCATIIRHAHYDSRNRIYKGRFVDVSKANPSLVLSEGNYTDAGLKDGEFVSRFTNGNLQSRGSYKNNKYDGKWEVYYDNGKPRITFEASEGDIKIIDAWNEKGNKIIDNGKGNYTVNLGSITWNGKLDGGKPEGTWKAYKTDDATQTTIVKESFKKGVFQKGTTPMSDYTDASRIILINQDVLPYVNTEKMRVSPVACGGVKQKHMVNAQYPLGSTAFGEEISALVRPFLAKINISMYNNVDLVLEGTVSESGIINSLRNTSEFNENIAQELISQLRRLPAVQPATADGKPIKSKIKITFTFNLGTYRYSWRFYQIVPQ</sequence>
<dbReference type="InterPro" id="IPR011652">
    <property type="entry name" value="MORN_2"/>
</dbReference>
<accession>A0ABR9XID3</accession>
<evidence type="ECO:0000313" key="3">
    <source>
        <dbReference type="Proteomes" id="UP000632774"/>
    </source>
</evidence>
<dbReference type="Gene3D" id="2.20.110.10">
    <property type="entry name" value="Histone H3 K4-specific methyltransferase SET7/9 N-terminal domain"/>
    <property type="match status" value="1"/>
</dbReference>
<reference evidence="2 3" key="1">
    <citation type="submission" date="2020-10" db="EMBL/GenBank/DDBJ databases">
        <title>Mucilaginibacter mali sp. nov., isolated from rhizosphere soil of apple orchard.</title>
        <authorList>
            <person name="Lee J.-S."/>
            <person name="Kim H.S."/>
            <person name="Kim J.-S."/>
        </authorList>
    </citation>
    <scope>NUCLEOTIDE SEQUENCE [LARGE SCALE GENOMIC DNA]</scope>
    <source>
        <strain evidence="2 3">KCTC 23157</strain>
    </source>
</reference>